<gene>
    <name evidence="2" type="ORF">A0H81_11308</name>
</gene>
<comment type="caution">
    <text evidence="2">The sequence shown here is derived from an EMBL/GenBank/DDBJ whole genome shotgun (WGS) entry which is preliminary data.</text>
</comment>
<evidence type="ECO:0000313" key="3">
    <source>
        <dbReference type="Proteomes" id="UP000092993"/>
    </source>
</evidence>
<accession>A0A1C7LVX8</accession>
<feature type="region of interest" description="Disordered" evidence="1">
    <location>
        <begin position="181"/>
        <end position="200"/>
    </location>
</feature>
<dbReference type="EMBL" id="LUGG01000019">
    <property type="protein sequence ID" value="OBZ68802.1"/>
    <property type="molecule type" value="Genomic_DNA"/>
</dbReference>
<keyword evidence="3" id="KW-1185">Reference proteome</keyword>
<evidence type="ECO:0000256" key="1">
    <source>
        <dbReference type="SAM" id="MobiDB-lite"/>
    </source>
</evidence>
<proteinExistence type="predicted"/>
<protein>
    <submittedName>
        <fullName evidence="2">Uncharacterized protein</fullName>
    </submittedName>
</protein>
<name>A0A1C7LVX8_GRIFR</name>
<feature type="region of interest" description="Disordered" evidence="1">
    <location>
        <begin position="153"/>
        <end position="172"/>
    </location>
</feature>
<dbReference type="Proteomes" id="UP000092993">
    <property type="component" value="Unassembled WGS sequence"/>
</dbReference>
<dbReference type="AlphaFoldDB" id="A0A1C7LVX8"/>
<organism evidence="2 3">
    <name type="scientific">Grifola frondosa</name>
    <name type="common">Maitake</name>
    <name type="synonym">Polyporus frondosus</name>
    <dbReference type="NCBI Taxonomy" id="5627"/>
    <lineage>
        <taxon>Eukaryota</taxon>
        <taxon>Fungi</taxon>
        <taxon>Dikarya</taxon>
        <taxon>Basidiomycota</taxon>
        <taxon>Agaricomycotina</taxon>
        <taxon>Agaricomycetes</taxon>
        <taxon>Polyporales</taxon>
        <taxon>Grifolaceae</taxon>
        <taxon>Grifola</taxon>
    </lineage>
</organism>
<reference evidence="2 3" key="1">
    <citation type="submission" date="2016-03" db="EMBL/GenBank/DDBJ databases">
        <title>Whole genome sequencing of Grifola frondosa 9006-11.</title>
        <authorList>
            <person name="Min B."/>
            <person name="Park H."/>
            <person name="Kim J.-G."/>
            <person name="Cho H."/>
            <person name="Oh Y.-L."/>
            <person name="Kong W.-S."/>
            <person name="Choi I.-G."/>
        </authorList>
    </citation>
    <scope>NUCLEOTIDE SEQUENCE [LARGE SCALE GENOMIC DNA]</scope>
    <source>
        <strain evidence="2 3">9006-11</strain>
    </source>
</reference>
<evidence type="ECO:0000313" key="2">
    <source>
        <dbReference type="EMBL" id="OBZ68802.1"/>
    </source>
</evidence>
<sequence>MRSSSPNGLFQERAICSLSFDVSFVTFRDVSFTVQYTSVPSQSDPQMSWSAALGLFRAHHMIEGTRRSPGMLGHAGDRMDAPQLSVQEQLSQLATLLRQTGDNIAESKKVMDERRDVEAARRDRNERHCRGLHGKLAAIFAEDENERLRRIQRASTGAGPGPPRNGANDDIVSIRWSLDGARRHEKTAKDSSLQCGADSK</sequence>